<dbReference type="AlphaFoldDB" id="A0A964T6P7"/>
<dbReference type="EMBL" id="SPKJ01000052">
    <property type="protein sequence ID" value="MYZ48902.1"/>
    <property type="molecule type" value="Genomic_DNA"/>
</dbReference>
<evidence type="ECO:0000313" key="2">
    <source>
        <dbReference type="Proteomes" id="UP000773614"/>
    </source>
</evidence>
<protein>
    <submittedName>
        <fullName evidence="1">Uncharacterized protein</fullName>
    </submittedName>
</protein>
<dbReference type="Gene3D" id="1.10.101.10">
    <property type="entry name" value="PGBD-like superfamily/PGBD"/>
    <property type="match status" value="1"/>
</dbReference>
<reference evidence="1" key="1">
    <citation type="submission" date="2019-03" db="EMBL/GenBank/DDBJ databases">
        <title>Afifella sp. nov., isolated from activated sludge.</title>
        <authorList>
            <person name="Li Q."/>
            <person name="Liu Y."/>
        </authorList>
    </citation>
    <scope>NUCLEOTIDE SEQUENCE</scope>
    <source>
        <strain evidence="1">L72</strain>
    </source>
</reference>
<gene>
    <name evidence="1" type="ORF">E4O86_14395</name>
</gene>
<sequence length="117" mass="12893">MPLQSELFKGDPAFEACLVKDSAHITKGSVGSHVAKIQYAVMALERFEITRSELLEGLYGTSTAAGVLAYKTRRNIINRAYQSRPDDIVGKMTIAALDAEMFALETLTDARSRIGRR</sequence>
<dbReference type="RefSeq" id="WP_161141248.1">
    <property type="nucleotide sequence ID" value="NZ_SPKJ01000052.1"/>
</dbReference>
<comment type="caution">
    <text evidence="1">The sequence shown here is derived from an EMBL/GenBank/DDBJ whole genome shotgun (WGS) entry which is preliminary data.</text>
</comment>
<evidence type="ECO:0000313" key="1">
    <source>
        <dbReference type="EMBL" id="MYZ48902.1"/>
    </source>
</evidence>
<organism evidence="1 2">
    <name type="scientific">Propylenella binzhouense</name>
    <dbReference type="NCBI Taxonomy" id="2555902"/>
    <lineage>
        <taxon>Bacteria</taxon>
        <taxon>Pseudomonadati</taxon>
        <taxon>Pseudomonadota</taxon>
        <taxon>Alphaproteobacteria</taxon>
        <taxon>Hyphomicrobiales</taxon>
        <taxon>Propylenellaceae</taxon>
        <taxon>Propylenella</taxon>
    </lineage>
</organism>
<keyword evidence="2" id="KW-1185">Reference proteome</keyword>
<accession>A0A964T6P7</accession>
<dbReference type="Proteomes" id="UP000773614">
    <property type="component" value="Unassembled WGS sequence"/>
</dbReference>
<dbReference type="OrthoDB" id="7376624at2"/>
<proteinExistence type="predicted"/>
<dbReference type="InterPro" id="IPR036366">
    <property type="entry name" value="PGBDSf"/>
</dbReference>
<name>A0A964T6P7_9HYPH</name>